<evidence type="ECO:0000313" key="4">
    <source>
        <dbReference type="Proteomes" id="UP000077755"/>
    </source>
</evidence>
<evidence type="ECO:0000256" key="2">
    <source>
        <dbReference type="SAM" id="MobiDB-lite"/>
    </source>
</evidence>
<evidence type="ECO:0000313" key="3">
    <source>
        <dbReference type="EMBL" id="WOH12237.1"/>
    </source>
</evidence>
<dbReference type="Proteomes" id="UP000077755">
    <property type="component" value="Chromosome 8"/>
</dbReference>
<dbReference type="PANTHER" id="PTHR31071">
    <property type="entry name" value="GB|AAF24581.1"/>
    <property type="match status" value="1"/>
</dbReference>
<feature type="region of interest" description="Disordered" evidence="2">
    <location>
        <begin position="589"/>
        <end position="671"/>
    </location>
</feature>
<dbReference type="KEGG" id="dcr:108199834"/>
<proteinExistence type="predicted"/>
<protein>
    <submittedName>
        <fullName evidence="3">Uncharacterized protein</fullName>
    </submittedName>
</protein>
<feature type="compositionally biased region" description="Low complexity" evidence="2">
    <location>
        <begin position="115"/>
        <end position="125"/>
    </location>
</feature>
<feature type="region of interest" description="Disordered" evidence="2">
    <location>
        <begin position="440"/>
        <end position="460"/>
    </location>
</feature>
<evidence type="ECO:0000256" key="1">
    <source>
        <dbReference type="SAM" id="Coils"/>
    </source>
</evidence>
<feature type="coiled-coil region" evidence="1">
    <location>
        <begin position="220"/>
        <end position="319"/>
    </location>
</feature>
<dbReference type="EMBL" id="CP093350">
    <property type="protein sequence ID" value="WOH12237.1"/>
    <property type="molecule type" value="Genomic_DNA"/>
</dbReference>
<sequence length="671" mass="76146">MKRVEHGGGEPAEKQENLGEKLRKEALVVGKRGGHTTPVLPSWRLLQFSANTADVAGGDAGYNYSLARNFPPVSARKLAATLWELEHYNFPLSKMHQGVGGGNSRLRRHRHQQQHDPSPSSPDQPESATSLRRHVAASLMQHHRSVQRNSRAIQPVLPASYESSMEVTPYNPAVTPTSSVDLNGGMGETSYSLKTSTELLKVLNRIWSLEEQHATNIALVKALKKELDHARGKIKELVRVQQADRHEMDVLMKQIAEDKLDRKSKEHDRVNAAIQSVRDELEDERKLRRRSESLHRKLAKDLYEVKSSLSNALKDLDRERKSRMLLEDLCDEFALGIRDYEQEVHVLKQKSEKNWVERADRDRSILHISESWLDERIQMKQESQSGIGEKKSIADKFTAEIEAYLQSKHNSNHKINQTVAPNDRNLRRSSLESMPLNVAVSAPQDDGEDDDSAGSESHCFELDKPSTVNLKTEDLKVDYIDPNLDALHSKNKLESQDRNKGRHPSNLQVKFEEQMARAISRNGIRSQANDKESGEIEDEFPVEVNTSKKYEIHAATERVNEQNNHAEGHHESSSNYVDNVVRSHYLLSENGNVQPDDRLPPGNSNGWRTRASPIRQWTSNLPPRELEVSESSSKLPSDSKENTLKEKLLEARAKGQRSRSRLKGSNFLFRL</sequence>
<reference evidence="3" key="1">
    <citation type="journal article" date="2016" name="Nat. Genet.">
        <title>A high-quality carrot genome assembly provides new insights into carotenoid accumulation and asterid genome evolution.</title>
        <authorList>
            <person name="Iorizzo M."/>
            <person name="Ellison S."/>
            <person name="Senalik D."/>
            <person name="Zeng P."/>
            <person name="Satapoomin P."/>
            <person name="Huang J."/>
            <person name="Bowman M."/>
            <person name="Iovene M."/>
            <person name="Sanseverino W."/>
            <person name="Cavagnaro P."/>
            <person name="Yildiz M."/>
            <person name="Macko-Podgorni A."/>
            <person name="Moranska E."/>
            <person name="Grzebelus E."/>
            <person name="Grzebelus D."/>
            <person name="Ashrafi H."/>
            <person name="Zheng Z."/>
            <person name="Cheng S."/>
            <person name="Spooner D."/>
            <person name="Van Deynze A."/>
            <person name="Simon P."/>
        </authorList>
    </citation>
    <scope>NUCLEOTIDE SEQUENCE</scope>
    <source>
        <tissue evidence="3">Leaf</tissue>
    </source>
</reference>
<feature type="compositionally biased region" description="Basic and acidic residues" evidence="2">
    <location>
        <begin position="637"/>
        <end position="653"/>
    </location>
</feature>
<dbReference type="PANTHER" id="PTHR31071:SF9">
    <property type="entry name" value="INTRACELLULAR PROTEIN TRANSPORT PROTEIN USO1-RELATED"/>
    <property type="match status" value="1"/>
</dbReference>
<organism evidence="3 4">
    <name type="scientific">Daucus carota subsp. sativus</name>
    <name type="common">Carrot</name>
    <dbReference type="NCBI Taxonomy" id="79200"/>
    <lineage>
        <taxon>Eukaryota</taxon>
        <taxon>Viridiplantae</taxon>
        <taxon>Streptophyta</taxon>
        <taxon>Embryophyta</taxon>
        <taxon>Tracheophyta</taxon>
        <taxon>Spermatophyta</taxon>
        <taxon>Magnoliopsida</taxon>
        <taxon>eudicotyledons</taxon>
        <taxon>Gunneridae</taxon>
        <taxon>Pentapetalae</taxon>
        <taxon>asterids</taxon>
        <taxon>campanulids</taxon>
        <taxon>Apiales</taxon>
        <taxon>Apiaceae</taxon>
        <taxon>Apioideae</taxon>
        <taxon>Scandiceae</taxon>
        <taxon>Daucinae</taxon>
        <taxon>Daucus</taxon>
        <taxon>Daucus sect. Daucus</taxon>
    </lineage>
</organism>
<keyword evidence="4" id="KW-1185">Reference proteome</keyword>
<dbReference type="AlphaFoldDB" id="A0AAF0XS22"/>
<reference evidence="3" key="2">
    <citation type="submission" date="2022-03" db="EMBL/GenBank/DDBJ databases">
        <title>Draft title - Genomic analysis of global carrot germplasm unveils the trajectory of domestication and the origin of high carotenoid orange carrot.</title>
        <authorList>
            <person name="Iorizzo M."/>
            <person name="Ellison S."/>
            <person name="Senalik D."/>
            <person name="Macko-Podgorni A."/>
            <person name="Grzebelus D."/>
            <person name="Bostan H."/>
            <person name="Rolling W."/>
            <person name="Curaba J."/>
            <person name="Simon P."/>
        </authorList>
    </citation>
    <scope>NUCLEOTIDE SEQUENCE</scope>
    <source>
        <tissue evidence="3">Leaf</tissue>
    </source>
</reference>
<gene>
    <name evidence="3" type="ORF">DCAR_0831739</name>
</gene>
<feature type="region of interest" description="Disordered" evidence="2">
    <location>
        <begin position="93"/>
        <end position="132"/>
    </location>
</feature>
<keyword evidence="1" id="KW-0175">Coiled coil</keyword>
<name>A0AAF0XS22_DAUCS</name>
<dbReference type="InterPro" id="IPR043424">
    <property type="entry name" value="BLT-like"/>
</dbReference>
<accession>A0AAF0XS22</accession>
<feature type="region of interest" description="Disordered" evidence="2">
    <location>
        <begin position="522"/>
        <end position="541"/>
    </location>
</feature>